<dbReference type="InterPro" id="IPR032746">
    <property type="entry name" value="Treslin_M"/>
</dbReference>
<feature type="region of interest" description="Disordered" evidence="1">
    <location>
        <begin position="132"/>
        <end position="154"/>
    </location>
</feature>
<feature type="compositionally biased region" description="Polar residues" evidence="1">
    <location>
        <begin position="1066"/>
        <end position="1085"/>
    </location>
</feature>
<dbReference type="GO" id="GO:0006260">
    <property type="term" value="P:DNA replication"/>
    <property type="evidence" value="ECO:0007669"/>
    <property type="project" value="InterPro"/>
</dbReference>
<feature type="domain" description="Treslin M" evidence="2">
    <location>
        <begin position="282"/>
        <end position="422"/>
    </location>
</feature>
<evidence type="ECO:0000259" key="3">
    <source>
        <dbReference type="Pfam" id="PF21854"/>
    </source>
</evidence>
<feature type="compositionally biased region" description="Polar residues" evidence="1">
    <location>
        <begin position="1525"/>
        <end position="1536"/>
    </location>
</feature>
<reference evidence="5" key="3">
    <citation type="submission" date="2025-08" db="UniProtKB">
        <authorList>
            <consortium name="Ensembl"/>
        </authorList>
    </citation>
    <scope>IDENTIFICATION</scope>
</reference>
<feature type="region of interest" description="Disordered" evidence="1">
    <location>
        <begin position="1318"/>
        <end position="1354"/>
    </location>
</feature>
<feature type="domain" description="Treslin STD" evidence="4">
    <location>
        <begin position="644"/>
        <end position="796"/>
    </location>
</feature>
<feature type="compositionally biased region" description="Pro residues" evidence="1">
    <location>
        <begin position="1323"/>
        <end position="1337"/>
    </location>
</feature>
<feature type="compositionally biased region" description="Basic and acidic residues" evidence="1">
    <location>
        <begin position="999"/>
        <end position="1009"/>
    </location>
</feature>
<reference evidence="5" key="4">
    <citation type="submission" date="2025-09" db="UniProtKB">
        <authorList>
            <consortium name="Ensembl"/>
        </authorList>
    </citation>
    <scope>IDENTIFICATION</scope>
</reference>
<evidence type="ECO:0000313" key="6">
    <source>
        <dbReference type="Proteomes" id="UP000265140"/>
    </source>
</evidence>
<dbReference type="Ensembl" id="ENSELUT00000073681.2">
    <property type="protein sequence ID" value="ENSELUP00000075835.2"/>
    <property type="gene ID" value="ENSELUG00000003234.3"/>
</dbReference>
<feature type="compositionally biased region" description="Polar residues" evidence="1">
    <location>
        <begin position="1402"/>
        <end position="1423"/>
    </location>
</feature>
<dbReference type="GO" id="GO:0033314">
    <property type="term" value="P:mitotic DNA replication checkpoint signaling"/>
    <property type="evidence" value="ECO:0007669"/>
    <property type="project" value="InterPro"/>
</dbReference>
<feature type="compositionally biased region" description="Polar residues" evidence="1">
    <location>
        <begin position="1038"/>
        <end position="1052"/>
    </location>
</feature>
<evidence type="ECO:0000259" key="2">
    <source>
        <dbReference type="Pfam" id="PF15292"/>
    </source>
</evidence>
<feature type="region of interest" description="Disordered" evidence="1">
    <location>
        <begin position="1186"/>
        <end position="1235"/>
    </location>
</feature>
<dbReference type="GO" id="GO:0007095">
    <property type="term" value="P:mitotic G2 DNA damage checkpoint signaling"/>
    <property type="evidence" value="ECO:0007669"/>
    <property type="project" value="TreeGrafter"/>
</dbReference>
<feature type="domain" description="Treslin N-terminal" evidence="3">
    <location>
        <begin position="23"/>
        <end position="199"/>
    </location>
</feature>
<dbReference type="InterPro" id="IPR026153">
    <property type="entry name" value="Treslin"/>
</dbReference>
<dbReference type="Pfam" id="PF21854">
    <property type="entry name" value="Treslin_N"/>
    <property type="match status" value="1"/>
</dbReference>
<dbReference type="PANTHER" id="PTHR21556:SF2">
    <property type="entry name" value="TRESLIN"/>
    <property type="match status" value="1"/>
</dbReference>
<feature type="region of interest" description="Disordered" evidence="1">
    <location>
        <begin position="1525"/>
        <end position="1590"/>
    </location>
</feature>
<feature type="compositionally biased region" description="Polar residues" evidence="1">
    <location>
        <begin position="1194"/>
        <end position="1209"/>
    </location>
</feature>
<feature type="region of interest" description="Disordered" evidence="1">
    <location>
        <begin position="980"/>
        <end position="1052"/>
    </location>
</feature>
<dbReference type="FunCoup" id="A0A6Q2ZDX3">
    <property type="interactions" value="1455"/>
</dbReference>
<feature type="compositionally biased region" description="Polar residues" evidence="1">
    <location>
        <begin position="1435"/>
        <end position="1448"/>
    </location>
</feature>
<evidence type="ECO:0000259" key="4">
    <source>
        <dbReference type="Pfam" id="PF21855"/>
    </source>
</evidence>
<dbReference type="Pfam" id="PF15292">
    <property type="entry name" value="Treslin_M"/>
    <property type="match status" value="1"/>
</dbReference>
<feature type="compositionally biased region" description="Low complexity" evidence="1">
    <location>
        <begin position="1022"/>
        <end position="1031"/>
    </location>
</feature>
<dbReference type="Bgee" id="ENSELUG00000003234">
    <property type="expression patterns" value="Expressed in ovary and 10 other cell types or tissues"/>
</dbReference>
<keyword evidence="6" id="KW-1185">Reference proteome</keyword>
<feature type="region of interest" description="Disordered" evidence="1">
    <location>
        <begin position="845"/>
        <end position="865"/>
    </location>
</feature>
<reference evidence="5" key="2">
    <citation type="submission" date="2020-02" db="EMBL/GenBank/DDBJ databases">
        <title>Esox lucius (northern pike) genome, fEsoLuc1, primary haplotype.</title>
        <authorList>
            <person name="Myers G."/>
            <person name="Karagic N."/>
            <person name="Meyer A."/>
            <person name="Pippel M."/>
            <person name="Reichard M."/>
            <person name="Winkler S."/>
            <person name="Tracey A."/>
            <person name="Sims Y."/>
            <person name="Howe K."/>
            <person name="Rhie A."/>
            <person name="Formenti G."/>
            <person name="Durbin R."/>
            <person name="Fedrigo O."/>
            <person name="Jarvis E.D."/>
        </authorList>
    </citation>
    <scope>NUCLEOTIDE SEQUENCE [LARGE SCALE GENOMIC DNA]</scope>
</reference>
<feature type="region of interest" description="Disordered" evidence="1">
    <location>
        <begin position="554"/>
        <end position="579"/>
    </location>
</feature>
<organism evidence="5 6">
    <name type="scientific">Esox lucius</name>
    <name type="common">Northern pike</name>
    <dbReference type="NCBI Taxonomy" id="8010"/>
    <lineage>
        <taxon>Eukaryota</taxon>
        <taxon>Metazoa</taxon>
        <taxon>Chordata</taxon>
        <taxon>Craniata</taxon>
        <taxon>Vertebrata</taxon>
        <taxon>Euteleostomi</taxon>
        <taxon>Actinopterygii</taxon>
        <taxon>Neopterygii</taxon>
        <taxon>Teleostei</taxon>
        <taxon>Protacanthopterygii</taxon>
        <taxon>Esociformes</taxon>
        <taxon>Esocidae</taxon>
        <taxon>Esox</taxon>
    </lineage>
</organism>
<feature type="compositionally biased region" description="Basic and acidic residues" evidence="1">
    <location>
        <begin position="616"/>
        <end position="633"/>
    </location>
</feature>
<evidence type="ECO:0000313" key="5">
    <source>
        <dbReference type="Ensembl" id="ENSELUP00000075835.2"/>
    </source>
</evidence>
<dbReference type="GO" id="GO:0010212">
    <property type="term" value="P:response to ionizing radiation"/>
    <property type="evidence" value="ECO:0007669"/>
    <property type="project" value="InterPro"/>
</dbReference>
<accession>A0A6Q2ZDX3</accession>
<dbReference type="OMA" id="LYWMEKL"/>
<feature type="compositionally biased region" description="Basic and acidic residues" evidence="1">
    <location>
        <begin position="1880"/>
        <end position="1893"/>
    </location>
</feature>
<dbReference type="InterPro" id="IPR053919">
    <property type="entry name" value="Treslin_N"/>
</dbReference>
<evidence type="ECO:0000256" key="1">
    <source>
        <dbReference type="SAM" id="MobiDB-lite"/>
    </source>
</evidence>
<feature type="compositionally biased region" description="Basic residues" evidence="1">
    <location>
        <begin position="1010"/>
        <end position="1021"/>
    </location>
</feature>
<feature type="compositionally biased region" description="Basic residues" evidence="1">
    <location>
        <begin position="561"/>
        <end position="579"/>
    </location>
</feature>
<protein>
    <recommendedName>
        <fullName evidence="7">Treslin N-terminal domain-containing protein</fullName>
    </recommendedName>
</protein>
<evidence type="ECO:0008006" key="7">
    <source>
        <dbReference type="Google" id="ProtNLM"/>
    </source>
</evidence>
<feature type="compositionally biased region" description="Basic and acidic residues" evidence="1">
    <location>
        <begin position="1556"/>
        <end position="1566"/>
    </location>
</feature>
<name>A0A6Q2ZDX3_ESOLU</name>
<feature type="compositionally biased region" description="Basic and acidic residues" evidence="1">
    <location>
        <begin position="1855"/>
        <end position="1868"/>
    </location>
</feature>
<feature type="compositionally biased region" description="Basic residues" evidence="1">
    <location>
        <begin position="852"/>
        <end position="863"/>
    </location>
</feature>
<dbReference type="PANTHER" id="PTHR21556">
    <property type="entry name" value="TRESLIN"/>
    <property type="match status" value="1"/>
</dbReference>
<feature type="compositionally biased region" description="Polar residues" evidence="1">
    <location>
        <begin position="1575"/>
        <end position="1587"/>
    </location>
</feature>
<dbReference type="GeneTree" id="ENSGT00390000005222"/>
<feature type="region of interest" description="Disordered" evidence="1">
    <location>
        <begin position="927"/>
        <end position="954"/>
    </location>
</feature>
<dbReference type="Proteomes" id="UP000265140">
    <property type="component" value="Chromosome 19"/>
</dbReference>
<sequence length="1893" mass="208338">MALYNLVFVIDVDYLPAAGHDCVKNLPLKQGILRILLHFGYKYGFEKVRWGYKFCQSRTARNANLISRGSDFKELRDKTFEDFEVELQSKLDGREASIQAKNPSSSPAVSIHNALKEALLDFQWDRPDITSPTKLALRPRKGQAGRGAPPPDDELSASGKNVLFLLSNCPHSRADLGEYLTLSGDNHSDVSDRILPKGLVEMMAQRQVVLHWLDSTSYFQVMKGEEYSGSERLSEVLRQVGGRVIPMQALLNLCCPHKTSSTQIVSDSGLCSPPAPIMQREVFPLDSSIEYLFSSERLYRQSFPLLGGVLRWWQGEASQNCLVSLEPVARGQRLLPAPVEVCLKGVLHSWDGHSLTEGFSSWLLQCPDDNPTGQSPAAFQQLLSELSAQALHMFAEVSDGGDLPRSAVLSPLSALTALLTILDPAITHSSSCMNLYGPAEAAADTLSGLPEVVSSVLGLAYDVMEEMRDEGSAAEPPLPEWAQQELTHRSTQLTTGLVEGWFPHADQSGISSHLMESIRLIHAVSEEEEDQGEDLLGPQQDLVSSLAELYQGMTSQASSNKTRKKRGAQRTPVRQKMKTMSRSLQMLNVARLNVKAQKNQAGETEGFPSLGAEGSRGQERLGKRRSGDRAKAGLDGQHFKSEAELLSHLNACYEKAVVEKDFSLLTGAQHLLSVVKTFLTPNTDLEAQVLIFIQKNLLKSSKCIRQFYSNASNTDGKVRECQLQAVLRLEMCRLHPNAQQADTLDMEQIVEEVADMLRIISLTKDPVYLANFLEDEVLTGFLADIPRVLAEVYHSLGTQLPAALSAVLPSDFFSDESVTKDSGSPSPPLSTALSMASDCGERLQELRDRSASKRRSGRLTRHRSMTEASQCLRQIEMPRKSTRTAKPKLCVPVEKPAAEPSPPKKQTAQEVTKVRRNLFNQEMISPSKKAKMPRSQSVSAVEGLKRKRTETTEGGDRHALLTKKVTETPIHKQVSNRLLHRQKMGRRSVPVEESIVEESPVKPPEDLRRSPRLKNFARRHSSFYSSSQPRSRNLDRALSSSQLPLSDSKKVNLQSVQSPVRLLFGATQSPTTRSSRRQLSNNSVFESPKNIPKMSPGRHSRSVHGNRTLRSPQTPRTPKTPRSSSIQGYSVTDSPVAGPCLTTGSIASVRSPARRSLVLDTPPQKVSPLKGILRTPVKTLPECLSPAGARLLQSPPSSRTPRKSVTWSPSPMKPRDKETNTSFKVPESPHRTTRSSPRLLINTSRKFCSPLKSPNCKQIISKNSESIVLMMQKNSPQVNLFRILENHSVGGAEMTTPEKRSSGSLVEKFNTAFKAEQDLADSPPKPPCSAFTPPPLHFSPSTPTSKTPRKSLSPARGMLTHFAGTPVKDSLSIFPHQSMLTPTKGTSILSRTEMSPKAPVTTHLNNITDATSPAKRSSRTSSRPDVPTKTRHNLRSQSNESLTFSDQGLPTRVKKNPRSQSNESLTAFAMDVMSEETGDTMSSGNVPLDFQEREASFESSNSQAMVKTKLTEGLKMNISFSRKPSKSGVFQFTGSSPKPPMPAEITTPGKSYGFRRTPDRQQREAAARLGYSTEPCRSTPRSSGTFTSRKKGLVDHKPLTYQVELEMQASGLPKLKFKRTDSFSSGDCAIGSLTPTSSMKPPLVDSPLSLCSKHRDTVCVSPSLCAHGTPAKGTPGKGGFQTFICQSYTPTRHPTGTMSPLGTADLIPLTPSPQRIGRSAPDSLNSWPRRKRALPGVLVGKERGLKEERLLEEAELEGVYRLQETEETDALPASKFPLDQLEDMEWMESMVPLDDSAEPLNGEGSIWASGSVHSVVTPPSSAVRKPVSASGILTLTQSPMLFKGKVGSATKRTPRFKDEPHSHKRMEFEMSPFSQPPKRSSTEKNYSRKRLLD</sequence>
<dbReference type="GO" id="GO:0005634">
    <property type="term" value="C:nucleus"/>
    <property type="evidence" value="ECO:0007669"/>
    <property type="project" value="InterPro"/>
</dbReference>
<feature type="region of interest" description="Disordered" evidence="1">
    <location>
        <begin position="598"/>
        <end position="633"/>
    </location>
</feature>
<dbReference type="GO" id="GO:0003682">
    <property type="term" value="F:chromatin binding"/>
    <property type="evidence" value="ECO:0007669"/>
    <property type="project" value="TreeGrafter"/>
</dbReference>
<reference evidence="6" key="1">
    <citation type="journal article" date="2014" name="PLoS ONE">
        <title>The genome and linkage map of the northern pike (Esox lucius): conserved synteny revealed between the salmonid sister group and the Neoteleostei.</title>
        <authorList>
            <person name="Rondeau E.B."/>
            <person name="Minkley D.R."/>
            <person name="Leong J.S."/>
            <person name="Messmer A.M."/>
            <person name="Jantzen J.R."/>
            <person name="von Schalburg K.R."/>
            <person name="Lemon C."/>
            <person name="Bird N.H."/>
            <person name="Koop B.F."/>
        </authorList>
    </citation>
    <scope>NUCLEOTIDE SEQUENCE</scope>
</reference>
<feature type="region of interest" description="Disordered" evidence="1">
    <location>
        <begin position="1848"/>
        <end position="1893"/>
    </location>
</feature>
<proteinExistence type="predicted"/>
<dbReference type="InterPro" id="IPR053920">
    <property type="entry name" value="Treslin_STD"/>
</dbReference>
<gene>
    <name evidence="5" type="primary">CCDC28A</name>
</gene>
<feature type="compositionally biased region" description="Polar residues" evidence="1">
    <location>
        <begin position="1105"/>
        <end position="1133"/>
    </location>
</feature>
<dbReference type="GO" id="GO:0030174">
    <property type="term" value="P:regulation of DNA-templated DNA replication initiation"/>
    <property type="evidence" value="ECO:0007669"/>
    <property type="project" value="TreeGrafter"/>
</dbReference>
<feature type="region of interest" description="Disordered" evidence="1">
    <location>
        <begin position="1395"/>
        <end position="1464"/>
    </location>
</feature>
<dbReference type="Pfam" id="PF21855">
    <property type="entry name" value="Treslin_STD"/>
    <property type="match status" value="1"/>
</dbReference>
<feature type="region of interest" description="Disordered" evidence="1">
    <location>
        <begin position="1064"/>
        <end position="1139"/>
    </location>
</feature>
<dbReference type="InParanoid" id="A0A6Q2ZDX3"/>